<proteinExistence type="predicted"/>
<name>A0A2M9A8S6_9BACT</name>
<comment type="caution">
    <text evidence="1">The sequence shown here is derived from an EMBL/GenBank/DDBJ whole genome shotgun (WGS) entry which is preliminary data.</text>
</comment>
<dbReference type="RefSeq" id="WP_100426017.1">
    <property type="nucleotide sequence ID" value="NZ_JAXFBG010000081.1"/>
</dbReference>
<evidence type="ECO:0000313" key="2">
    <source>
        <dbReference type="Proteomes" id="UP000231134"/>
    </source>
</evidence>
<protein>
    <submittedName>
        <fullName evidence="1">Uncharacterized protein DUF3791</fullName>
    </submittedName>
</protein>
<dbReference type="AlphaFoldDB" id="A0A2M9A8S6"/>
<reference evidence="1 2" key="1">
    <citation type="submission" date="2017-11" db="EMBL/GenBank/DDBJ databases">
        <title>Animal gut microbial communities from fecal samples from Wisconsin, USA.</title>
        <authorList>
            <person name="Neumann A."/>
        </authorList>
    </citation>
    <scope>NUCLEOTIDE SEQUENCE [LARGE SCALE GENOMIC DNA]</scope>
    <source>
        <strain evidence="1 2">UWS3</strain>
    </source>
</reference>
<dbReference type="Pfam" id="PF12668">
    <property type="entry name" value="DUF3791"/>
    <property type="match status" value="1"/>
</dbReference>
<dbReference type="InterPro" id="IPR024269">
    <property type="entry name" value="DUF3791"/>
</dbReference>
<gene>
    <name evidence="1" type="ORF">BGX16_2143</name>
</gene>
<accession>A0A2M9A8S6</accession>
<keyword evidence="2" id="KW-1185">Reference proteome</keyword>
<organism evidence="1 2">
    <name type="scientific">Hallerella succinigenes</name>
    <dbReference type="NCBI Taxonomy" id="1896222"/>
    <lineage>
        <taxon>Bacteria</taxon>
        <taxon>Pseudomonadati</taxon>
        <taxon>Fibrobacterota</taxon>
        <taxon>Fibrobacteria</taxon>
        <taxon>Fibrobacterales</taxon>
        <taxon>Fibrobacteraceae</taxon>
        <taxon>Hallerella</taxon>
    </lineage>
</organism>
<sequence>MDNKTLEFVTYCIGQLSLLLKLPQREIYKRLKKSGILYGYIVPSYDVLHTFGSRYLMEDLTEYMKEKGVLT</sequence>
<evidence type="ECO:0000313" key="1">
    <source>
        <dbReference type="EMBL" id="PJJ42126.1"/>
    </source>
</evidence>
<dbReference type="Proteomes" id="UP000231134">
    <property type="component" value="Unassembled WGS sequence"/>
</dbReference>
<dbReference type="OrthoDB" id="1031509at2"/>
<dbReference type="EMBL" id="PGEX01000001">
    <property type="protein sequence ID" value="PJJ42126.1"/>
    <property type="molecule type" value="Genomic_DNA"/>
</dbReference>